<feature type="transmembrane region" description="Helical" evidence="1">
    <location>
        <begin position="260"/>
        <end position="281"/>
    </location>
</feature>
<reference evidence="2" key="1">
    <citation type="submission" date="2016-10" db="EMBL/GenBank/DDBJ databases">
        <authorList>
            <person name="Benchimol M."/>
            <person name="Almeida L.G."/>
            <person name="Vasconcelos A.T."/>
            <person name="Perreira-Neves A."/>
            <person name="Rosa I.A."/>
            <person name="Tasca T."/>
            <person name="Bogo M.R."/>
            <person name="de Souza W."/>
        </authorList>
    </citation>
    <scope>NUCLEOTIDE SEQUENCE [LARGE SCALE GENOMIC DNA]</scope>
    <source>
        <strain evidence="2">K</strain>
    </source>
</reference>
<proteinExistence type="predicted"/>
<organism evidence="2 3">
    <name type="scientific">Tritrichomonas foetus</name>
    <dbReference type="NCBI Taxonomy" id="1144522"/>
    <lineage>
        <taxon>Eukaryota</taxon>
        <taxon>Metamonada</taxon>
        <taxon>Parabasalia</taxon>
        <taxon>Tritrichomonadida</taxon>
        <taxon>Tritrichomonadidae</taxon>
        <taxon>Tritrichomonas</taxon>
    </lineage>
</organism>
<dbReference type="GeneID" id="94826225"/>
<keyword evidence="1" id="KW-0812">Transmembrane</keyword>
<feature type="transmembrane region" description="Helical" evidence="1">
    <location>
        <begin position="92"/>
        <end position="113"/>
    </location>
</feature>
<keyword evidence="1" id="KW-0472">Membrane</keyword>
<feature type="transmembrane region" description="Helical" evidence="1">
    <location>
        <begin position="125"/>
        <end position="145"/>
    </location>
</feature>
<comment type="caution">
    <text evidence="2">The sequence shown here is derived from an EMBL/GenBank/DDBJ whole genome shotgun (WGS) entry which is preliminary data.</text>
</comment>
<evidence type="ECO:0000313" key="2">
    <source>
        <dbReference type="EMBL" id="OHT12142.1"/>
    </source>
</evidence>
<dbReference type="EMBL" id="MLAK01000571">
    <property type="protein sequence ID" value="OHT12142.1"/>
    <property type="molecule type" value="Genomic_DNA"/>
</dbReference>
<dbReference type="OrthoDB" id="10476472at2759"/>
<feature type="transmembrane region" description="Helical" evidence="1">
    <location>
        <begin position="165"/>
        <end position="187"/>
    </location>
</feature>
<keyword evidence="1" id="KW-1133">Transmembrane helix</keyword>
<feature type="transmembrane region" description="Helical" evidence="1">
    <location>
        <begin position="27"/>
        <end position="47"/>
    </location>
</feature>
<evidence type="ECO:0000313" key="3">
    <source>
        <dbReference type="Proteomes" id="UP000179807"/>
    </source>
</evidence>
<dbReference type="Proteomes" id="UP000179807">
    <property type="component" value="Unassembled WGS sequence"/>
</dbReference>
<feature type="transmembrane region" description="Helical" evidence="1">
    <location>
        <begin position="208"/>
        <end position="226"/>
    </location>
</feature>
<evidence type="ECO:0000256" key="1">
    <source>
        <dbReference type="SAM" id="Phobius"/>
    </source>
</evidence>
<gene>
    <name evidence="2" type="ORF">TRFO_03793</name>
</gene>
<sequence length="299" mass="34912">MFDTTRKSFVCKNVMPGLVCNFFEMDILGSLFLLTAVFSIYQIFIHLKSKKKFDKSLSFWFFLLIWQFFRGITSLVYFNYDMFTFSIVFIGFRRLIFFVPMCLVILILFELLFTYRNPGTNIIIIFRWFIGVFLGTFLTLSVILSKCETSIDYSDDFNDQSEPDLSLSFWGACSDLILCLFFAFPAIKLINVVTTPMVPPENAKCVNFTKIGIVVYILLFLGRSIYSATHFFNINLIQKFLNEQLNSNESANLISRLISFFYYFFFELVPTVMAQIAVVLITSHQIMFSENPYYTRDID</sequence>
<dbReference type="AlphaFoldDB" id="A0A1J4KR46"/>
<dbReference type="VEuPathDB" id="TrichDB:TRFO_03793"/>
<protein>
    <recommendedName>
        <fullName evidence="4">THH1/TOM1/TOM3 domain-containing protein</fullName>
    </recommendedName>
</protein>
<evidence type="ECO:0008006" key="4">
    <source>
        <dbReference type="Google" id="ProtNLM"/>
    </source>
</evidence>
<accession>A0A1J4KR46</accession>
<dbReference type="RefSeq" id="XP_068365278.1">
    <property type="nucleotide sequence ID" value="XM_068491521.1"/>
</dbReference>
<name>A0A1J4KR46_9EUKA</name>
<feature type="transmembrane region" description="Helical" evidence="1">
    <location>
        <begin position="59"/>
        <end position="80"/>
    </location>
</feature>
<keyword evidence="3" id="KW-1185">Reference proteome</keyword>